<dbReference type="Gene3D" id="3.40.50.300">
    <property type="entry name" value="P-loop containing nucleotide triphosphate hydrolases"/>
    <property type="match status" value="1"/>
</dbReference>
<dbReference type="InterPro" id="IPR050678">
    <property type="entry name" value="DNA_Partitioning_ATPase"/>
</dbReference>
<gene>
    <name evidence="2" type="ORF">MIZ01_1234</name>
</gene>
<name>A0AAN1X9J7_9PROT</name>
<evidence type="ECO:0000313" key="2">
    <source>
        <dbReference type="EMBL" id="BCK87455.1"/>
    </source>
</evidence>
<dbReference type="EMBL" id="AP023423">
    <property type="protein sequence ID" value="BCK87455.1"/>
    <property type="molecule type" value="Genomic_DNA"/>
</dbReference>
<proteinExistence type="predicted"/>
<dbReference type="SUPFAM" id="SSF52540">
    <property type="entry name" value="P-loop containing nucleoside triphosphate hydrolases"/>
    <property type="match status" value="1"/>
</dbReference>
<feature type="domain" description="AAA" evidence="1">
    <location>
        <begin position="1"/>
        <end position="175"/>
    </location>
</feature>
<dbReference type="RefSeq" id="WP_237248570.1">
    <property type="nucleotide sequence ID" value="NZ_AP023423.1"/>
</dbReference>
<dbReference type="PANTHER" id="PTHR13696:SF52">
    <property type="entry name" value="PARA FAMILY PROTEIN CT_582"/>
    <property type="match status" value="1"/>
</dbReference>
<organism evidence="2 3">
    <name type="scientific">Sideroxyarcus emersonii</name>
    <dbReference type="NCBI Taxonomy" id="2764705"/>
    <lineage>
        <taxon>Bacteria</taxon>
        <taxon>Pseudomonadati</taxon>
        <taxon>Pseudomonadota</taxon>
        <taxon>Betaproteobacteria</taxon>
        <taxon>Nitrosomonadales</taxon>
        <taxon>Gallionellaceae</taxon>
        <taxon>Sideroxyarcus</taxon>
    </lineage>
</organism>
<keyword evidence="3" id="KW-1185">Reference proteome</keyword>
<dbReference type="AlphaFoldDB" id="A0AAN1X9J7"/>
<evidence type="ECO:0000313" key="3">
    <source>
        <dbReference type="Proteomes" id="UP001320326"/>
    </source>
</evidence>
<dbReference type="PANTHER" id="PTHR13696">
    <property type="entry name" value="P-LOOP CONTAINING NUCLEOSIDE TRIPHOSPHATE HYDROLASE"/>
    <property type="match status" value="1"/>
</dbReference>
<dbReference type="Pfam" id="PF13614">
    <property type="entry name" value="AAA_31"/>
    <property type="match status" value="1"/>
</dbReference>
<protein>
    <submittedName>
        <fullName evidence="2">Chromosome-partitioning ATPase Soj</fullName>
    </submittedName>
</protein>
<accession>A0AAN1X9J7</accession>
<dbReference type="InterPro" id="IPR025669">
    <property type="entry name" value="AAA_dom"/>
</dbReference>
<evidence type="ECO:0000259" key="1">
    <source>
        <dbReference type="Pfam" id="PF13614"/>
    </source>
</evidence>
<dbReference type="KEGG" id="seme:MIZ01_1234"/>
<dbReference type="InterPro" id="IPR027417">
    <property type="entry name" value="P-loop_NTPase"/>
</dbReference>
<sequence length="255" mass="27746">MSIIAVFNQKGGVGKTTTAVSLAAALSRIGRATYGIDLDPQAQLSSIANVTAKSGADTVLSMFQNNRPLTQLVQESPSKIKVIPAHTELSKVDALYGKGFNVVNKLNNALQAERFGGKDNPVVIDCNPMVGVLSLNAIFACSGLIVPISADHLSTKGALQIEKTLNALEQVLKRRVNRRYLLTRFDGRRRMAWDVLKLVEEHFGADVCRTRIAENVSLAESPAMNKTVFEHAPDSRGAHDYDDLLKELLTDGFID</sequence>
<dbReference type="CDD" id="cd02042">
    <property type="entry name" value="ParAB_family"/>
    <property type="match status" value="1"/>
</dbReference>
<dbReference type="Proteomes" id="UP001320326">
    <property type="component" value="Chromosome"/>
</dbReference>
<reference evidence="2 3" key="1">
    <citation type="journal article" date="2022" name="Int. J. Syst. Evol. Microbiol.">
        <title>&lt;i&gt;Sideroxyarcus emersonii&lt;/i&gt; gen. nov. sp. nov., a neutrophilic, microaerobic iron- and thiosulfate-oxidizing bacterium isolated from iron-rich wetland sediment.</title>
        <authorList>
            <person name="Kato S."/>
            <person name="Itoh T."/>
            <person name="Iino T."/>
            <person name="Ohkuma M."/>
        </authorList>
    </citation>
    <scope>NUCLEOTIDE SEQUENCE [LARGE SCALE GENOMIC DNA]</scope>
    <source>
        <strain evidence="2 3">MIZ01</strain>
    </source>
</reference>